<evidence type="ECO:0000256" key="5">
    <source>
        <dbReference type="ARBA" id="ARBA00022989"/>
    </source>
</evidence>
<dbReference type="AlphaFoldDB" id="A0A0U5FZW5"/>
<keyword evidence="3" id="KW-0813">Transport</keyword>
<keyword evidence="5 8" id="KW-1133">Transmembrane helix</keyword>
<evidence type="ECO:0000256" key="3">
    <source>
        <dbReference type="ARBA" id="ARBA00022448"/>
    </source>
</evidence>
<keyword evidence="6 8" id="KW-0472">Membrane</keyword>
<evidence type="ECO:0000256" key="1">
    <source>
        <dbReference type="ARBA" id="ARBA00004141"/>
    </source>
</evidence>
<feature type="transmembrane region" description="Helical" evidence="8">
    <location>
        <begin position="58"/>
        <end position="76"/>
    </location>
</feature>
<feature type="transmembrane region" description="Helical" evidence="8">
    <location>
        <begin position="510"/>
        <end position="531"/>
    </location>
</feature>
<feature type="region of interest" description="Disordered" evidence="7">
    <location>
        <begin position="1"/>
        <end position="24"/>
    </location>
</feature>
<feature type="transmembrane region" description="Helical" evidence="8">
    <location>
        <begin position="418"/>
        <end position="439"/>
    </location>
</feature>
<feature type="transmembrane region" description="Helical" evidence="8">
    <location>
        <begin position="96"/>
        <end position="119"/>
    </location>
</feature>
<dbReference type="InterPro" id="IPR004813">
    <property type="entry name" value="OPT"/>
</dbReference>
<organism evidence="9 10">
    <name type="scientific">Aspergillus calidoustus</name>
    <dbReference type="NCBI Taxonomy" id="454130"/>
    <lineage>
        <taxon>Eukaryota</taxon>
        <taxon>Fungi</taxon>
        <taxon>Dikarya</taxon>
        <taxon>Ascomycota</taxon>
        <taxon>Pezizomycotina</taxon>
        <taxon>Eurotiomycetes</taxon>
        <taxon>Eurotiomycetidae</taxon>
        <taxon>Eurotiales</taxon>
        <taxon>Aspergillaceae</taxon>
        <taxon>Aspergillus</taxon>
        <taxon>Aspergillus subgen. Nidulantes</taxon>
    </lineage>
</organism>
<dbReference type="OrthoDB" id="77405at2759"/>
<feature type="transmembrane region" description="Helical" evidence="8">
    <location>
        <begin position="197"/>
        <end position="219"/>
    </location>
</feature>
<feature type="transmembrane region" description="Helical" evidence="8">
    <location>
        <begin position="613"/>
        <end position="641"/>
    </location>
</feature>
<evidence type="ECO:0000256" key="8">
    <source>
        <dbReference type="SAM" id="Phobius"/>
    </source>
</evidence>
<evidence type="ECO:0000256" key="4">
    <source>
        <dbReference type="ARBA" id="ARBA00022692"/>
    </source>
</evidence>
<dbReference type="STRING" id="454130.A0A0U5FZW5"/>
<comment type="similarity">
    <text evidence="2">Belongs to the oligopeptide OPT transporter family.</text>
</comment>
<dbReference type="GO" id="GO:0035673">
    <property type="term" value="F:oligopeptide transmembrane transporter activity"/>
    <property type="evidence" value="ECO:0007669"/>
    <property type="project" value="InterPro"/>
</dbReference>
<protein>
    <recommendedName>
        <fullName evidence="11">OPT superfamily oligopeptide transporter</fullName>
    </recommendedName>
</protein>
<reference evidence="10" key="1">
    <citation type="journal article" date="2016" name="Genome Announc.">
        <title>Draft genome sequences of fungus Aspergillus calidoustus.</title>
        <authorList>
            <person name="Horn F."/>
            <person name="Linde J."/>
            <person name="Mattern D.J."/>
            <person name="Walther G."/>
            <person name="Guthke R."/>
            <person name="Scherlach K."/>
            <person name="Martin K."/>
            <person name="Brakhage A.A."/>
            <person name="Petzke L."/>
            <person name="Valiante V."/>
        </authorList>
    </citation>
    <scope>NUCLEOTIDE SEQUENCE [LARGE SCALE GENOMIC DNA]</scope>
    <source>
        <strain evidence="10">SF006504</strain>
    </source>
</reference>
<dbReference type="PANTHER" id="PTHR31645:SF3">
    <property type="entry name" value="OLIGOPEPTIDE TRANSPORTER"/>
    <property type="match status" value="1"/>
</dbReference>
<proteinExistence type="inferred from homology"/>
<evidence type="ECO:0008006" key="11">
    <source>
        <dbReference type="Google" id="ProtNLM"/>
    </source>
</evidence>
<comment type="subcellular location">
    <subcellularLocation>
        <location evidence="1">Membrane</location>
        <topology evidence="1">Multi-pass membrane protein</topology>
    </subcellularLocation>
</comment>
<accession>A0A0U5FZW5</accession>
<feature type="transmembrane region" description="Helical" evidence="8">
    <location>
        <begin position="259"/>
        <end position="280"/>
    </location>
</feature>
<dbReference type="Proteomes" id="UP000054771">
    <property type="component" value="Unassembled WGS sequence"/>
</dbReference>
<evidence type="ECO:0000313" key="10">
    <source>
        <dbReference type="Proteomes" id="UP000054771"/>
    </source>
</evidence>
<gene>
    <name evidence="9" type="ORF">ASPCAL04898</name>
</gene>
<feature type="transmembrane region" description="Helical" evidence="8">
    <location>
        <begin position="578"/>
        <end position="598"/>
    </location>
</feature>
<feature type="compositionally biased region" description="Polar residues" evidence="7">
    <location>
        <begin position="1"/>
        <end position="10"/>
    </location>
</feature>
<evidence type="ECO:0000256" key="2">
    <source>
        <dbReference type="ARBA" id="ARBA00008807"/>
    </source>
</evidence>
<evidence type="ECO:0000256" key="7">
    <source>
        <dbReference type="SAM" id="MobiDB-lite"/>
    </source>
</evidence>
<dbReference type="OMA" id="ACQWKVF"/>
<dbReference type="NCBIfam" id="TIGR00728">
    <property type="entry name" value="OPT_sfam"/>
    <property type="match status" value="1"/>
</dbReference>
<name>A0A0U5FZW5_ASPCI</name>
<feature type="transmembrane region" description="Helical" evidence="8">
    <location>
        <begin position="131"/>
        <end position="152"/>
    </location>
</feature>
<feature type="transmembrane region" description="Helical" evidence="8">
    <location>
        <begin position="225"/>
        <end position="247"/>
    </location>
</feature>
<evidence type="ECO:0000256" key="6">
    <source>
        <dbReference type="ARBA" id="ARBA00023136"/>
    </source>
</evidence>
<dbReference type="GO" id="GO:0000329">
    <property type="term" value="C:fungal-type vacuole membrane"/>
    <property type="evidence" value="ECO:0007669"/>
    <property type="project" value="TreeGrafter"/>
</dbReference>
<dbReference type="InterPro" id="IPR045035">
    <property type="entry name" value="YSL-like"/>
</dbReference>
<keyword evidence="4 8" id="KW-0812">Transmembrane</keyword>
<dbReference type="Pfam" id="PF03169">
    <property type="entry name" value="OPT"/>
    <property type="match status" value="1"/>
</dbReference>
<feature type="transmembrane region" description="Helical" evidence="8">
    <location>
        <begin position="393"/>
        <end position="411"/>
    </location>
</feature>
<sequence length="695" mass="74401">MESPSRTCSDTVEEPNPFAPFPNSEPNERRILTLRAILVGSLCGTLVNTSNIYLGLKAGWTTSANIFGSIIGFVVLKQWSASSFSNHAFGPHENNIVQTAATAAGGLSGVFVSAVPALHQLGLLKTPGADYFHLTLLTGLGGLFGLFSIAPLRHFFLVQVARELDLRFPSSTATATTIRSMHQALEGGLKARRKLRVVVISFLAALILRVASQYAIGILWDWHPFTWMVTTGITVSAAMSLESWGWYIEWTPAFIGSGMLVSVNVAVSFLAGSVLAWGVIGPLLVSNGIAFGQHRSSEGPWTELMSYTSLSKELATADHPSPRYWLLWPGVICMTTTALTELACQWRVIWIVLRDGFSLLVKWAKLKLGKGYAYTSLEQPEKPDPADSNRVRLWMWLPGVILVIVLSCPALKAQFGMSYVMTLLSLFLAFGMSLLAIQATGATDTTPLGTLSKVSQVILGVVNSQPSIEAAQRLNLIGGALTNIAASQATDLMGDFRVGFLLGTPPSTQYLTQIIGTLLATFISPLIFIVFSTAYPCILASDPNPTDSCEFSLPAASAWRVIAVAATEPTLPIPRSSLIFSSIMGIVGSAMVLLRHFILVDKWAHARKYHPNFMILAMAFTLPATHYGIAMVIGALVAAVWRKRSLVGYEEYGAAVAAGMMAGEGIGGSVNALLSILGVGGEGWGTGVGCPAGRC</sequence>
<dbReference type="PANTHER" id="PTHR31645">
    <property type="entry name" value="OLIGOPEPTIDE TRANSPORTER YGL114W-RELATED"/>
    <property type="match status" value="1"/>
</dbReference>
<keyword evidence="10" id="KW-1185">Reference proteome</keyword>
<evidence type="ECO:0000313" key="9">
    <source>
        <dbReference type="EMBL" id="CEL03752.1"/>
    </source>
</evidence>
<dbReference type="EMBL" id="CDMC01000004">
    <property type="protein sequence ID" value="CEL03752.1"/>
    <property type="molecule type" value="Genomic_DNA"/>
</dbReference>
<feature type="transmembrane region" description="Helical" evidence="8">
    <location>
        <begin position="32"/>
        <end position="52"/>
    </location>
</feature>